<dbReference type="Proteomes" id="UP000828390">
    <property type="component" value="Unassembled WGS sequence"/>
</dbReference>
<proteinExistence type="predicted"/>
<accession>A0A9D4EE73</accession>
<evidence type="ECO:0000313" key="1">
    <source>
        <dbReference type="EMBL" id="KAH3778959.1"/>
    </source>
</evidence>
<protein>
    <submittedName>
        <fullName evidence="1">Uncharacterized protein</fullName>
    </submittedName>
</protein>
<evidence type="ECO:0000313" key="2">
    <source>
        <dbReference type="Proteomes" id="UP000828390"/>
    </source>
</evidence>
<reference evidence="1" key="2">
    <citation type="submission" date="2020-11" db="EMBL/GenBank/DDBJ databases">
        <authorList>
            <person name="McCartney M.A."/>
            <person name="Auch B."/>
            <person name="Kono T."/>
            <person name="Mallez S."/>
            <person name="Becker A."/>
            <person name="Gohl D.M."/>
            <person name="Silverstein K.A.T."/>
            <person name="Koren S."/>
            <person name="Bechman K.B."/>
            <person name="Herman A."/>
            <person name="Abrahante J.E."/>
            <person name="Garbe J."/>
        </authorList>
    </citation>
    <scope>NUCLEOTIDE SEQUENCE</scope>
    <source>
        <strain evidence="1">Duluth1</strain>
        <tissue evidence="1">Whole animal</tissue>
    </source>
</reference>
<organism evidence="1 2">
    <name type="scientific">Dreissena polymorpha</name>
    <name type="common">Zebra mussel</name>
    <name type="synonym">Mytilus polymorpha</name>
    <dbReference type="NCBI Taxonomy" id="45954"/>
    <lineage>
        <taxon>Eukaryota</taxon>
        <taxon>Metazoa</taxon>
        <taxon>Spiralia</taxon>
        <taxon>Lophotrochozoa</taxon>
        <taxon>Mollusca</taxon>
        <taxon>Bivalvia</taxon>
        <taxon>Autobranchia</taxon>
        <taxon>Heteroconchia</taxon>
        <taxon>Euheterodonta</taxon>
        <taxon>Imparidentia</taxon>
        <taxon>Neoheterodontei</taxon>
        <taxon>Myida</taxon>
        <taxon>Dreissenoidea</taxon>
        <taxon>Dreissenidae</taxon>
        <taxon>Dreissena</taxon>
    </lineage>
</organism>
<dbReference type="EMBL" id="JAIWYP010000009">
    <property type="protein sequence ID" value="KAH3778959.1"/>
    <property type="molecule type" value="Genomic_DNA"/>
</dbReference>
<dbReference type="AlphaFoldDB" id="A0A9D4EE73"/>
<reference evidence="1" key="1">
    <citation type="journal article" date="2019" name="bioRxiv">
        <title>The Genome of the Zebra Mussel, Dreissena polymorpha: A Resource for Invasive Species Research.</title>
        <authorList>
            <person name="McCartney M.A."/>
            <person name="Auch B."/>
            <person name="Kono T."/>
            <person name="Mallez S."/>
            <person name="Zhang Y."/>
            <person name="Obille A."/>
            <person name="Becker A."/>
            <person name="Abrahante J.E."/>
            <person name="Garbe J."/>
            <person name="Badalamenti J.P."/>
            <person name="Herman A."/>
            <person name="Mangelson H."/>
            <person name="Liachko I."/>
            <person name="Sullivan S."/>
            <person name="Sone E.D."/>
            <person name="Koren S."/>
            <person name="Silverstein K.A.T."/>
            <person name="Beckman K.B."/>
            <person name="Gohl D.M."/>
        </authorList>
    </citation>
    <scope>NUCLEOTIDE SEQUENCE</scope>
    <source>
        <strain evidence="1">Duluth1</strain>
        <tissue evidence="1">Whole animal</tissue>
    </source>
</reference>
<gene>
    <name evidence="1" type="ORF">DPMN_180438</name>
</gene>
<sequence length="116" mass="13808">MNEKQQRTWVETISDMINEGPKLLLRLPKIRQSIVSHPVPMFWYGNRRLEIELLMLKYMNRRKQCNGVDGVVNESDSMQISIIIRMDHIVRNIRQRMIEEGSCVNDPKEIIERILM</sequence>
<name>A0A9D4EE73_DREPO</name>
<keyword evidence="2" id="KW-1185">Reference proteome</keyword>
<comment type="caution">
    <text evidence="1">The sequence shown here is derived from an EMBL/GenBank/DDBJ whole genome shotgun (WGS) entry which is preliminary data.</text>
</comment>